<dbReference type="GO" id="GO:0003755">
    <property type="term" value="F:peptidyl-prolyl cis-trans isomerase activity"/>
    <property type="evidence" value="ECO:0007669"/>
    <property type="project" value="UniProtKB-KW"/>
</dbReference>
<dbReference type="InterPro" id="IPR002130">
    <property type="entry name" value="Cyclophilin-type_PPIase_dom"/>
</dbReference>
<dbReference type="PROSITE" id="PS50072">
    <property type="entry name" value="CSA_PPIASE_2"/>
    <property type="match status" value="1"/>
</dbReference>
<name>A0AAD7UF39_9STRA</name>
<dbReference type="InterPro" id="IPR029000">
    <property type="entry name" value="Cyclophilin-like_dom_sf"/>
</dbReference>
<gene>
    <name evidence="5" type="ORF">CTAYLR_000283</name>
</gene>
<comment type="caution">
    <text evidence="5">The sequence shown here is derived from an EMBL/GenBank/DDBJ whole genome shotgun (WGS) entry which is preliminary data.</text>
</comment>
<dbReference type="Proteomes" id="UP001230188">
    <property type="component" value="Unassembled WGS sequence"/>
</dbReference>
<dbReference type="EC" id="5.2.1.8" evidence="1"/>
<dbReference type="AlphaFoldDB" id="A0AAD7UF39"/>
<dbReference type="SUPFAM" id="SSF50891">
    <property type="entry name" value="Cyclophilin-like"/>
    <property type="match status" value="1"/>
</dbReference>
<sequence>MRWRILVVWCASALQHSPPPRSSRAPPPTKSLAAWRRVVANVAVSTGIAAMVTMGGPVDSATAARPQNAASSAGSRVNKDAESLLRYGLPVSGPVSGDARKLQAAVESIRDDLRSKRVAAAIQDVETAKRLVASKGPTIAGGSAAFKTDIEAKLAEMTSELGPVAGELGAIGPPGSPQEREVLDDAEARQAAAAQLMTQIEARLVPPDFKATVPPEYGDLPRLGGRARVEFVFKKGPDAESTKFNIDGKLYDRARLEMIVDGYTAPLTSGNFLDLVKKNFYDGMQIQRADGFVVQTGDPDGPDGPLVGYGQRSASDTPRTVPLELHFKGDEAPTYGATSEDLGRGAAQTTLPFQSYGALGMARDEYDPDSASSQFFWLLFDSDLTPAGKNLLDGRYAAFGYTVKGEDFLADVAEGDIIESAKLIRAPPPFGDYTGVDP</sequence>
<dbReference type="EMBL" id="JAQMWT010000344">
    <property type="protein sequence ID" value="KAJ8603748.1"/>
    <property type="molecule type" value="Genomic_DNA"/>
</dbReference>
<keyword evidence="6" id="KW-1185">Reference proteome</keyword>
<evidence type="ECO:0000259" key="4">
    <source>
        <dbReference type="PROSITE" id="PS50072"/>
    </source>
</evidence>
<dbReference type="InterPro" id="IPR044665">
    <property type="entry name" value="E_coli_cyclophilin_A-like"/>
</dbReference>
<reference evidence="5" key="1">
    <citation type="submission" date="2023-01" db="EMBL/GenBank/DDBJ databases">
        <title>Metagenome sequencing of chrysophaentin producing Chrysophaeum taylorii.</title>
        <authorList>
            <person name="Davison J."/>
            <person name="Bewley C."/>
        </authorList>
    </citation>
    <scope>NUCLEOTIDE SEQUENCE</scope>
    <source>
        <strain evidence="5">NIES-1699</strain>
    </source>
</reference>
<keyword evidence="2" id="KW-0697">Rotamase</keyword>
<dbReference type="PANTHER" id="PTHR43246">
    <property type="entry name" value="PEPTIDYL-PROLYL CIS-TRANS ISOMERASE CYP38, CHLOROPLASTIC"/>
    <property type="match status" value="1"/>
</dbReference>
<evidence type="ECO:0000256" key="3">
    <source>
        <dbReference type="ARBA" id="ARBA00023235"/>
    </source>
</evidence>
<dbReference type="Pfam" id="PF00160">
    <property type="entry name" value="Pro_isomerase"/>
    <property type="match status" value="1"/>
</dbReference>
<organism evidence="5 6">
    <name type="scientific">Chrysophaeum taylorii</name>
    <dbReference type="NCBI Taxonomy" id="2483200"/>
    <lineage>
        <taxon>Eukaryota</taxon>
        <taxon>Sar</taxon>
        <taxon>Stramenopiles</taxon>
        <taxon>Ochrophyta</taxon>
        <taxon>Pelagophyceae</taxon>
        <taxon>Pelagomonadales</taxon>
        <taxon>Pelagomonadaceae</taxon>
        <taxon>Chrysophaeum</taxon>
    </lineage>
</organism>
<evidence type="ECO:0000256" key="1">
    <source>
        <dbReference type="ARBA" id="ARBA00013194"/>
    </source>
</evidence>
<dbReference type="Gene3D" id="2.40.100.10">
    <property type="entry name" value="Cyclophilin-like"/>
    <property type="match status" value="1"/>
</dbReference>
<dbReference type="Pfam" id="PF21329">
    <property type="entry name" value="CYP38_PsbQ-like"/>
    <property type="match status" value="1"/>
</dbReference>
<evidence type="ECO:0000313" key="6">
    <source>
        <dbReference type="Proteomes" id="UP001230188"/>
    </source>
</evidence>
<evidence type="ECO:0000256" key="2">
    <source>
        <dbReference type="ARBA" id="ARBA00023110"/>
    </source>
</evidence>
<proteinExistence type="predicted"/>
<feature type="domain" description="PPIase cyclophilin-type" evidence="4">
    <location>
        <begin position="243"/>
        <end position="427"/>
    </location>
</feature>
<protein>
    <recommendedName>
        <fullName evidence="1">peptidylprolyl isomerase</fullName>
        <ecNumber evidence="1">5.2.1.8</ecNumber>
    </recommendedName>
</protein>
<dbReference type="InterPro" id="IPR048563">
    <property type="entry name" value="CYP38_PsbQ-like"/>
</dbReference>
<evidence type="ECO:0000313" key="5">
    <source>
        <dbReference type="EMBL" id="KAJ8603748.1"/>
    </source>
</evidence>
<accession>A0AAD7UF39</accession>
<keyword evidence="3" id="KW-0413">Isomerase</keyword>
<dbReference type="CDD" id="cd01924">
    <property type="entry name" value="cyclophilin_TLP40_like"/>
    <property type="match status" value="1"/>
</dbReference>